<comment type="similarity">
    <text evidence="1">Belongs to the type-I restriction system S methylase family.</text>
</comment>
<evidence type="ECO:0000256" key="2">
    <source>
        <dbReference type="ARBA" id="ARBA00022747"/>
    </source>
</evidence>
<dbReference type="GO" id="GO:0003677">
    <property type="term" value="F:DNA binding"/>
    <property type="evidence" value="ECO:0007669"/>
    <property type="project" value="UniProtKB-KW"/>
</dbReference>
<comment type="caution">
    <text evidence="5">The sequence shown here is derived from an EMBL/GenBank/DDBJ whole genome shotgun (WGS) entry which is preliminary data.</text>
</comment>
<gene>
    <name evidence="5" type="ORF">C8C78_13919</name>
</gene>
<evidence type="ECO:0000256" key="1">
    <source>
        <dbReference type="ARBA" id="ARBA00010923"/>
    </source>
</evidence>
<evidence type="ECO:0000259" key="4">
    <source>
        <dbReference type="Pfam" id="PF01420"/>
    </source>
</evidence>
<dbReference type="InterPro" id="IPR052021">
    <property type="entry name" value="Type-I_RS_S_subunit"/>
</dbReference>
<dbReference type="Gene3D" id="1.10.287.1120">
    <property type="entry name" value="Bipartite methylase S protein"/>
    <property type="match status" value="1"/>
</dbReference>
<accession>A0A318E324</accession>
<dbReference type="Pfam" id="PF01420">
    <property type="entry name" value="Methylase_S"/>
    <property type="match status" value="2"/>
</dbReference>
<organism evidence="5 6">
    <name type="scientific">Halanaerobium congolense</name>
    <dbReference type="NCBI Taxonomy" id="54121"/>
    <lineage>
        <taxon>Bacteria</taxon>
        <taxon>Bacillati</taxon>
        <taxon>Bacillota</taxon>
        <taxon>Clostridia</taxon>
        <taxon>Halanaerobiales</taxon>
        <taxon>Halanaerobiaceae</taxon>
        <taxon>Halanaerobium</taxon>
    </lineage>
</organism>
<feature type="domain" description="Type I restriction modification DNA specificity" evidence="4">
    <location>
        <begin position="211"/>
        <end position="389"/>
    </location>
</feature>
<evidence type="ECO:0000256" key="3">
    <source>
        <dbReference type="ARBA" id="ARBA00023125"/>
    </source>
</evidence>
<dbReference type="CDD" id="cd17246">
    <property type="entry name" value="RMtype1_S_SonII-TRD2-CR2_like"/>
    <property type="match status" value="1"/>
</dbReference>
<keyword evidence="2" id="KW-0680">Restriction system</keyword>
<dbReference type="GO" id="GO:0009307">
    <property type="term" value="P:DNA restriction-modification system"/>
    <property type="evidence" value="ECO:0007669"/>
    <property type="project" value="UniProtKB-KW"/>
</dbReference>
<dbReference type="SUPFAM" id="SSF116734">
    <property type="entry name" value="DNA methylase specificity domain"/>
    <property type="match status" value="2"/>
</dbReference>
<sequence length="412" mass="46554">MVKEGYKKTKYGLIPDSWDFLQLKDIAKVNMGSSPPSSTYNEDGDGLPFFQGNAEFGSLYPEENQWCIDPQKVADKDNILISVRAPVGDINIAPYRCCIGRGLAAIEGEETSNKFIYYYLKQFNPKLQSYSQGSTFSSINKKVLETFFVNYPPLPEQKKIASILSSVDKSIEKTDEVIEETKELKKGLMQELLTKGIGHSEFKDTILGKIPAKWDIKKLRDICNKVTDGTHDTPKEVNDGYPFITAKNITNGKLDFEDCGYVSEKDHKKIISRSKPEKGDILFTHIGTIGQTVEVNVDFEFSIKNVALFKPNNELIKSKYFKYSLQSNIVQGFIKRILQGGVQQYLGLTTLRGFNIPVPPLEEQKKIASILSSVDAKLKKEEEYKAKLERLKKGLMQKLLTGEIRVNTEMEV</sequence>
<dbReference type="PANTHER" id="PTHR30408:SF12">
    <property type="entry name" value="TYPE I RESTRICTION ENZYME MJAVIII SPECIFICITY SUBUNIT"/>
    <property type="match status" value="1"/>
</dbReference>
<dbReference type="InterPro" id="IPR000055">
    <property type="entry name" value="Restrct_endonuc_typeI_TRD"/>
</dbReference>
<evidence type="ECO:0000313" key="6">
    <source>
        <dbReference type="Proteomes" id="UP000247389"/>
    </source>
</evidence>
<dbReference type="PANTHER" id="PTHR30408">
    <property type="entry name" value="TYPE-1 RESTRICTION ENZYME ECOKI SPECIFICITY PROTEIN"/>
    <property type="match status" value="1"/>
</dbReference>
<dbReference type="InterPro" id="IPR044946">
    <property type="entry name" value="Restrct_endonuc_typeI_TRD_sf"/>
</dbReference>
<name>A0A318E324_9FIRM</name>
<dbReference type="Gene3D" id="3.90.220.20">
    <property type="entry name" value="DNA methylase specificity domains"/>
    <property type="match status" value="2"/>
</dbReference>
<reference evidence="5 6" key="1">
    <citation type="submission" date="2018-04" db="EMBL/GenBank/DDBJ databases">
        <title>Subsurface microbial communities from deep shales in Ohio and West Virginia, USA.</title>
        <authorList>
            <person name="Wrighton K."/>
        </authorList>
    </citation>
    <scope>NUCLEOTIDE SEQUENCE [LARGE SCALE GENOMIC DNA]</scope>
    <source>
        <strain evidence="5 6">MSL28</strain>
    </source>
</reference>
<dbReference type="RefSeq" id="WP_110301265.1">
    <property type="nucleotide sequence ID" value="NZ_QICM01000039.1"/>
</dbReference>
<keyword evidence="3" id="KW-0238">DNA-binding</keyword>
<evidence type="ECO:0000313" key="5">
    <source>
        <dbReference type="EMBL" id="PXV62048.1"/>
    </source>
</evidence>
<dbReference type="Proteomes" id="UP000247389">
    <property type="component" value="Unassembled WGS sequence"/>
</dbReference>
<protein>
    <submittedName>
        <fullName evidence="5">Type I restriction enzyme S subunit</fullName>
    </submittedName>
</protein>
<dbReference type="CDD" id="cd17245">
    <property type="entry name" value="RMtype1_S_TteMORF1547P-TRD2-CR2_Aco12261I-TRD1-CR1_like"/>
    <property type="match status" value="1"/>
</dbReference>
<feature type="domain" description="Type I restriction modification DNA specificity" evidence="4">
    <location>
        <begin position="15"/>
        <end position="174"/>
    </location>
</feature>
<proteinExistence type="inferred from homology"/>
<dbReference type="AlphaFoldDB" id="A0A318E324"/>
<dbReference type="EMBL" id="QICM01000039">
    <property type="protein sequence ID" value="PXV62048.1"/>
    <property type="molecule type" value="Genomic_DNA"/>
</dbReference>